<organism evidence="5 6">
    <name type="scientific">Oikopleura dioica</name>
    <name type="common">Tunicate</name>
    <dbReference type="NCBI Taxonomy" id="34765"/>
    <lineage>
        <taxon>Eukaryota</taxon>
        <taxon>Metazoa</taxon>
        <taxon>Chordata</taxon>
        <taxon>Tunicata</taxon>
        <taxon>Appendicularia</taxon>
        <taxon>Copelata</taxon>
        <taxon>Oikopleuridae</taxon>
        <taxon>Oikopleura</taxon>
    </lineage>
</organism>
<evidence type="ECO:0000259" key="4">
    <source>
        <dbReference type="PROSITE" id="PS51006"/>
    </source>
</evidence>
<dbReference type="PROSITE" id="PS51006">
    <property type="entry name" value="PABS_2"/>
    <property type="match status" value="1"/>
</dbReference>
<evidence type="ECO:0000313" key="6">
    <source>
        <dbReference type="Proteomes" id="UP001158576"/>
    </source>
</evidence>
<keyword evidence="6" id="KW-1185">Reference proteome</keyword>
<dbReference type="InterPro" id="IPR035246">
    <property type="entry name" value="Spermidine_synt_N"/>
</dbReference>
<dbReference type="SUPFAM" id="SSF53335">
    <property type="entry name" value="S-adenosyl-L-methionine-dependent methyltransferases"/>
    <property type="match status" value="1"/>
</dbReference>
<protein>
    <submittedName>
        <fullName evidence="5">Oidioi.mRNA.OKI2018_I69.chr1.g76.t1.cds</fullName>
    </submittedName>
</protein>
<accession>A0ABN7SIR3</accession>
<dbReference type="Pfam" id="PF17284">
    <property type="entry name" value="Spermine_synt_N"/>
    <property type="match status" value="1"/>
</dbReference>
<feature type="active site" description="Proton acceptor" evidence="3">
    <location>
        <position position="269"/>
    </location>
</feature>
<gene>
    <name evidence="5" type="ORF">OKIOD_LOCUS8841</name>
</gene>
<dbReference type="InterPro" id="IPR029063">
    <property type="entry name" value="SAM-dependent_MTases_sf"/>
</dbReference>
<dbReference type="EMBL" id="OU015566">
    <property type="protein sequence ID" value="CAG5101957.1"/>
    <property type="molecule type" value="Genomic_DNA"/>
</dbReference>
<reference evidence="5 6" key="1">
    <citation type="submission" date="2021-04" db="EMBL/GenBank/DDBJ databases">
        <authorList>
            <person name="Bliznina A."/>
        </authorList>
    </citation>
    <scope>NUCLEOTIDE SEQUENCE [LARGE SCALE GENOMIC DNA]</scope>
</reference>
<dbReference type="InterPro" id="IPR030374">
    <property type="entry name" value="PABS"/>
</dbReference>
<dbReference type="Pfam" id="PF01564">
    <property type="entry name" value="Spermine_synth"/>
    <property type="match status" value="1"/>
</dbReference>
<dbReference type="Gene3D" id="3.40.50.150">
    <property type="entry name" value="Vaccinia Virus protein VP39"/>
    <property type="match status" value="1"/>
</dbReference>
<dbReference type="Gene3D" id="2.30.140.10">
    <property type="entry name" value="Spermidine synthase, tetramerisation domain"/>
    <property type="match status" value="1"/>
</dbReference>
<keyword evidence="2 3" id="KW-0808">Transferase</keyword>
<dbReference type="Proteomes" id="UP001158576">
    <property type="component" value="Chromosome 1"/>
</dbReference>
<dbReference type="PANTHER" id="PTHR46315">
    <property type="entry name" value="SPERMINE SYNTHASE"/>
    <property type="match status" value="1"/>
</dbReference>
<keyword evidence="3" id="KW-0620">Polyamine biosynthesis</keyword>
<evidence type="ECO:0000256" key="2">
    <source>
        <dbReference type="ARBA" id="ARBA00022679"/>
    </source>
</evidence>
<evidence type="ECO:0000256" key="1">
    <source>
        <dbReference type="ARBA" id="ARBA00007867"/>
    </source>
</evidence>
<evidence type="ECO:0000256" key="3">
    <source>
        <dbReference type="PROSITE-ProRule" id="PRU00354"/>
    </source>
</evidence>
<dbReference type="PANTHER" id="PTHR46315:SF1">
    <property type="entry name" value="SPERMINE SYNTHASE"/>
    <property type="match status" value="1"/>
</dbReference>
<name>A0ABN7SIR3_OIKDI</name>
<evidence type="ECO:0000313" key="5">
    <source>
        <dbReference type="EMBL" id="CAG5101957.1"/>
    </source>
</evidence>
<dbReference type="InterPro" id="IPR037163">
    <property type="entry name" value="Spermidine_synt_N_sf"/>
</dbReference>
<feature type="domain" description="PABS" evidence="4">
    <location>
        <begin position="110"/>
        <end position="355"/>
    </location>
</feature>
<comment type="similarity">
    <text evidence="1">Belongs to the spermidine/spermine synthase family.</text>
</comment>
<dbReference type="InterPro" id="IPR015576">
    <property type="entry name" value="Spermine_synthase_animal"/>
</dbReference>
<sequence length="358" mass="40215">MIKSILVDFNCEKPCGETIELLSNSAAFVDLGLTLQTWNVKDIAGTVLYTGSDGLSLLIQWYPASPGKLYATISGAARVQQLADLLKKELEEKNATSTVFTPPLKRGLEWNPYIQNCDGTVVENDFQELLFHDKSPFQDIKIYRSNNFGSYLLLDDDPNLADSDIAYTKAICGSETFDFTGKNVLILGGGDGGIINYLRNLSPTKPKYIEMIDIDEMVMKACAKHMRATCGDAMDEFKGEGYEIFAEDCVPRLTRYGEEGKKFDFIISDLTAIPVDASDEKENDNQWDFMKLILNKCMLLLPEDGIYTTQGHAYRSTHGIEEYRAILNSLNVEISSEAVSVPSYHEKWVFYTLRKKTE</sequence>
<proteinExistence type="inferred from homology"/>